<accession>A0A9D1WAC7</accession>
<evidence type="ECO:0000313" key="2">
    <source>
        <dbReference type="EMBL" id="HIX55426.1"/>
    </source>
</evidence>
<proteinExistence type="predicted"/>
<gene>
    <name evidence="2" type="ORF">H9853_10390</name>
</gene>
<sequence length="140" mass="16017">MKKTLLLFSTLALMVVFFSGCTKEYITNNDGTKIYTVIRYVKANDWQKNDDLQWQVSMNVPDLEEYFITDGFVQTAISFDNELHYSTLSSVINGVNYSVEYTDNTVTIYAEDPIMTDGWGFDPTEMVVKITLGEAIYLDN</sequence>
<dbReference type="Proteomes" id="UP000824156">
    <property type="component" value="Unassembled WGS sequence"/>
</dbReference>
<reference evidence="2" key="1">
    <citation type="journal article" date="2021" name="PeerJ">
        <title>Extensive microbial diversity within the chicken gut microbiome revealed by metagenomics and culture.</title>
        <authorList>
            <person name="Gilroy R."/>
            <person name="Ravi A."/>
            <person name="Getino M."/>
            <person name="Pursley I."/>
            <person name="Horton D.L."/>
            <person name="Alikhan N.F."/>
            <person name="Baker D."/>
            <person name="Gharbi K."/>
            <person name="Hall N."/>
            <person name="Watson M."/>
            <person name="Adriaenssens E.M."/>
            <person name="Foster-Nyarko E."/>
            <person name="Jarju S."/>
            <person name="Secka A."/>
            <person name="Antonio M."/>
            <person name="Oren A."/>
            <person name="Chaudhuri R.R."/>
            <person name="La Ragione R."/>
            <person name="Hildebrand F."/>
            <person name="Pallen M.J."/>
        </authorList>
    </citation>
    <scope>NUCLEOTIDE SEQUENCE</scope>
    <source>
        <strain evidence="2">1719</strain>
    </source>
</reference>
<feature type="chain" id="PRO_5039534927" evidence="1">
    <location>
        <begin position="25"/>
        <end position="140"/>
    </location>
</feature>
<evidence type="ECO:0000313" key="3">
    <source>
        <dbReference type="Proteomes" id="UP000824156"/>
    </source>
</evidence>
<name>A0A9D1WAC7_9SPHI</name>
<comment type="caution">
    <text evidence="2">The sequence shown here is derived from an EMBL/GenBank/DDBJ whole genome shotgun (WGS) entry which is preliminary data.</text>
</comment>
<dbReference type="AlphaFoldDB" id="A0A9D1WAC7"/>
<organism evidence="2 3">
    <name type="scientific">Candidatus Sphingobacterium stercoripullorum</name>
    <dbReference type="NCBI Taxonomy" id="2838759"/>
    <lineage>
        <taxon>Bacteria</taxon>
        <taxon>Pseudomonadati</taxon>
        <taxon>Bacteroidota</taxon>
        <taxon>Sphingobacteriia</taxon>
        <taxon>Sphingobacteriales</taxon>
        <taxon>Sphingobacteriaceae</taxon>
        <taxon>Sphingobacterium</taxon>
    </lineage>
</organism>
<protein>
    <submittedName>
        <fullName evidence="2">Uncharacterized protein</fullName>
    </submittedName>
</protein>
<dbReference type="EMBL" id="DXEZ01000292">
    <property type="protein sequence ID" value="HIX55426.1"/>
    <property type="molecule type" value="Genomic_DNA"/>
</dbReference>
<dbReference type="PROSITE" id="PS51257">
    <property type="entry name" value="PROKAR_LIPOPROTEIN"/>
    <property type="match status" value="1"/>
</dbReference>
<feature type="signal peptide" evidence="1">
    <location>
        <begin position="1"/>
        <end position="24"/>
    </location>
</feature>
<reference evidence="2" key="2">
    <citation type="submission" date="2021-04" db="EMBL/GenBank/DDBJ databases">
        <authorList>
            <person name="Gilroy R."/>
        </authorList>
    </citation>
    <scope>NUCLEOTIDE SEQUENCE</scope>
    <source>
        <strain evidence="2">1719</strain>
    </source>
</reference>
<keyword evidence="1" id="KW-0732">Signal</keyword>
<evidence type="ECO:0000256" key="1">
    <source>
        <dbReference type="SAM" id="SignalP"/>
    </source>
</evidence>